<dbReference type="Gene3D" id="1.25.40.20">
    <property type="entry name" value="Ankyrin repeat-containing domain"/>
    <property type="match status" value="1"/>
</dbReference>
<keyword evidence="2" id="KW-0812">Transmembrane</keyword>
<feature type="transmembrane region" description="Helical" evidence="2">
    <location>
        <begin position="447"/>
        <end position="470"/>
    </location>
</feature>
<dbReference type="InterPro" id="IPR002110">
    <property type="entry name" value="Ankyrin_rpt"/>
</dbReference>
<evidence type="ECO:0000256" key="1">
    <source>
        <dbReference type="PROSITE-ProRule" id="PRU00023"/>
    </source>
</evidence>
<dbReference type="OrthoDB" id="444364at2759"/>
<dbReference type="SUPFAM" id="SSF48403">
    <property type="entry name" value="Ankyrin repeat"/>
    <property type="match status" value="1"/>
</dbReference>
<name>A0A812JWZ9_9DINO</name>
<feature type="repeat" description="ANK" evidence="1">
    <location>
        <begin position="87"/>
        <end position="119"/>
    </location>
</feature>
<gene>
    <name evidence="3" type="primary">ATG18A</name>
    <name evidence="3" type="ORF">SNAT2548_LOCUS7564</name>
</gene>
<keyword evidence="2" id="KW-1133">Transmembrane helix</keyword>
<dbReference type="Pfam" id="PF00023">
    <property type="entry name" value="Ank"/>
    <property type="match status" value="1"/>
</dbReference>
<dbReference type="AlphaFoldDB" id="A0A812JWZ9"/>
<accession>A0A812JWZ9</accession>
<comment type="caution">
    <text evidence="3">The sequence shown here is derived from an EMBL/GenBank/DDBJ whole genome shotgun (WGS) entry which is preliminary data.</text>
</comment>
<keyword evidence="2" id="KW-0472">Membrane</keyword>
<proteinExistence type="predicted"/>
<reference evidence="3" key="1">
    <citation type="submission" date="2021-02" db="EMBL/GenBank/DDBJ databases">
        <authorList>
            <person name="Dougan E. K."/>
            <person name="Rhodes N."/>
            <person name="Thang M."/>
            <person name="Chan C."/>
        </authorList>
    </citation>
    <scope>NUCLEOTIDE SEQUENCE</scope>
</reference>
<evidence type="ECO:0000313" key="4">
    <source>
        <dbReference type="Proteomes" id="UP000604046"/>
    </source>
</evidence>
<keyword evidence="1" id="KW-0040">ANK repeat</keyword>
<protein>
    <submittedName>
        <fullName evidence="3">ATG18A protein</fullName>
    </submittedName>
</protein>
<dbReference type="Proteomes" id="UP000604046">
    <property type="component" value="Unassembled WGS sequence"/>
</dbReference>
<dbReference type="PROSITE" id="PS50088">
    <property type="entry name" value="ANK_REPEAT"/>
    <property type="match status" value="1"/>
</dbReference>
<organism evidence="3 4">
    <name type="scientific">Symbiodinium natans</name>
    <dbReference type="NCBI Taxonomy" id="878477"/>
    <lineage>
        <taxon>Eukaryota</taxon>
        <taxon>Sar</taxon>
        <taxon>Alveolata</taxon>
        <taxon>Dinophyceae</taxon>
        <taxon>Suessiales</taxon>
        <taxon>Symbiodiniaceae</taxon>
        <taxon>Symbiodinium</taxon>
    </lineage>
</organism>
<evidence type="ECO:0000256" key="2">
    <source>
        <dbReference type="SAM" id="Phobius"/>
    </source>
</evidence>
<sequence>MPRPVRLKREQTIETSIPGTIESLKVEGWAGLEAFTSFQRCTTPSERSQRRSLVRLENEQILSDFLRTHQFESADEPTVHFSCWVRRRIFPIHVAAKLGDHRVVQALLKAQADPGVKNCWGQTALDVARKANRSGSHKLVMEHLKTPAVNLRQALQIMKTSNSTTFRTLALKFALHFALRFTDPSSGWLVLSAFQRRLFKGSMSCKLGKAGEGGVGAGAGLAGGEEPLFSTDPAESADKVVDYYAFPGWSDETLPPSMWAAWVLLGYWSWLVVLRLRCETASVSQDVYQLMFSCNYAMPAAALAIYLRRPVFLCAQGILVAIDQVLWYVDIAGYLLFGKLPLKVVGYLFWPSTPLSRRISCVHHVLFEPLVIIVGCRCTSLPVGRAFLVALAQTICCQIICRFTTPLEVVGEKGELCYLNINLCYEAFRDVKAPCIRIYDRAAPIKYLPWMLWIWNLGNLCLFLALVPWFSRTLQGPSAQQRDEKSMTNCMRHGCEN</sequence>
<dbReference type="EMBL" id="CAJNDS010000526">
    <property type="protein sequence ID" value="CAE7215611.1"/>
    <property type="molecule type" value="Genomic_DNA"/>
</dbReference>
<dbReference type="InterPro" id="IPR036770">
    <property type="entry name" value="Ankyrin_rpt-contain_sf"/>
</dbReference>
<keyword evidence="4" id="KW-1185">Reference proteome</keyword>
<evidence type="ECO:0000313" key="3">
    <source>
        <dbReference type="EMBL" id="CAE7215611.1"/>
    </source>
</evidence>